<feature type="signal peptide" evidence="6">
    <location>
        <begin position="1"/>
        <end position="23"/>
    </location>
</feature>
<evidence type="ECO:0000256" key="1">
    <source>
        <dbReference type="ARBA" id="ARBA00004141"/>
    </source>
</evidence>
<dbReference type="GO" id="GO:0008195">
    <property type="term" value="F:phosphatidate phosphatase activity"/>
    <property type="evidence" value="ECO:0007669"/>
    <property type="project" value="TreeGrafter"/>
</dbReference>
<evidence type="ECO:0000313" key="8">
    <source>
        <dbReference type="EMBL" id="MBK9985153.1"/>
    </source>
</evidence>
<protein>
    <submittedName>
        <fullName evidence="8">Phosphatase PAP2 family protein</fullName>
    </submittedName>
</protein>
<dbReference type="PANTHER" id="PTHR10165">
    <property type="entry name" value="LIPID PHOSPHATE PHOSPHATASE"/>
    <property type="match status" value="1"/>
</dbReference>
<dbReference type="PANTHER" id="PTHR10165:SF35">
    <property type="entry name" value="RE23632P"/>
    <property type="match status" value="1"/>
</dbReference>
<dbReference type="InterPro" id="IPR043216">
    <property type="entry name" value="PAP-like"/>
</dbReference>
<dbReference type="AlphaFoldDB" id="A0A9D7XUQ3"/>
<dbReference type="GO" id="GO:0006644">
    <property type="term" value="P:phospholipid metabolic process"/>
    <property type="evidence" value="ECO:0007669"/>
    <property type="project" value="InterPro"/>
</dbReference>
<evidence type="ECO:0000259" key="7">
    <source>
        <dbReference type="SMART" id="SM00014"/>
    </source>
</evidence>
<dbReference type="EMBL" id="JADKGY010000033">
    <property type="protein sequence ID" value="MBK9985153.1"/>
    <property type="molecule type" value="Genomic_DNA"/>
</dbReference>
<keyword evidence="6" id="KW-0732">Signal</keyword>
<dbReference type="InterPro" id="IPR036938">
    <property type="entry name" value="PAP2/HPO_sf"/>
</dbReference>
<dbReference type="SUPFAM" id="SSF48317">
    <property type="entry name" value="Acid phosphatase/Vanadium-dependent haloperoxidase"/>
    <property type="match status" value="1"/>
</dbReference>
<keyword evidence="4" id="KW-1133">Transmembrane helix</keyword>
<comment type="caution">
    <text evidence="8">The sequence shown here is derived from an EMBL/GenBank/DDBJ whole genome shotgun (WGS) entry which is preliminary data.</text>
</comment>
<proteinExistence type="inferred from homology"/>
<sequence length="308" mass="33995">MLTIIKKYAFIFILLLAVSNAFSQKTSSNFYKTDSLFSFQSPKGYVPSLLHNFGEQITAPIHFKAKQWLITGSAIGVTAILIHQDNEINRWGRGLKEDHQWINKSSPVITKFGAQYGALTVGTFGLVSAVFKNEKGVRTSLLATQSMITTGVWIQIIKQVTGRERPNASYYNTKSGGGSWYGPFASFDKSLSLKYPGSAFNSFASGHTAIAFSIATVFASQYNHTPVIPILSYTAATMVGLSRLTENKHWSSDVFVGALLGYLCGKQVVRHYKKLNEVSLNSMLLEQNPKSHLSIIQDGHQVGIALQW</sequence>
<dbReference type="Proteomes" id="UP000808337">
    <property type="component" value="Unassembled WGS sequence"/>
</dbReference>
<evidence type="ECO:0000256" key="2">
    <source>
        <dbReference type="ARBA" id="ARBA00008816"/>
    </source>
</evidence>
<dbReference type="GO" id="GO:0016020">
    <property type="term" value="C:membrane"/>
    <property type="evidence" value="ECO:0007669"/>
    <property type="project" value="UniProtKB-SubCell"/>
</dbReference>
<dbReference type="SMART" id="SM00014">
    <property type="entry name" value="acidPPc"/>
    <property type="match status" value="1"/>
</dbReference>
<dbReference type="InterPro" id="IPR000326">
    <property type="entry name" value="PAP2/HPO"/>
</dbReference>
<keyword evidence="3" id="KW-0812">Transmembrane</keyword>
<organism evidence="8 9">
    <name type="scientific">Candidatus Opimibacter skivensis</name>
    <dbReference type="NCBI Taxonomy" id="2982028"/>
    <lineage>
        <taxon>Bacteria</taxon>
        <taxon>Pseudomonadati</taxon>
        <taxon>Bacteroidota</taxon>
        <taxon>Saprospiria</taxon>
        <taxon>Saprospirales</taxon>
        <taxon>Saprospiraceae</taxon>
        <taxon>Candidatus Opimibacter</taxon>
    </lineage>
</organism>
<name>A0A9D7XUQ3_9BACT</name>
<reference evidence="8 9" key="1">
    <citation type="submission" date="2020-10" db="EMBL/GenBank/DDBJ databases">
        <title>Connecting structure to function with the recovery of over 1000 high-quality activated sludge metagenome-assembled genomes encoding full-length rRNA genes using long-read sequencing.</title>
        <authorList>
            <person name="Singleton C.M."/>
            <person name="Petriglieri F."/>
            <person name="Kristensen J.M."/>
            <person name="Kirkegaard R.H."/>
            <person name="Michaelsen T.Y."/>
            <person name="Andersen M.H."/>
            <person name="Karst S.M."/>
            <person name="Dueholm M.S."/>
            <person name="Nielsen P.H."/>
            <person name="Albertsen M."/>
        </authorList>
    </citation>
    <scope>NUCLEOTIDE SEQUENCE [LARGE SCALE GENOMIC DNA]</scope>
    <source>
        <strain evidence="8">Ribe_18-Q3-R11-54_MAXAC.273</strain>
    </source>
</reference>
<dbReference type="Pfam" id="PF01569">
    <property type="entry name" value="PAP2"/>
    <property type="match status" value="1"/>
</dbReference>
<comment type="similarity">
    <text evidence="2">Belongs to the PA-phosphatase related phosphoesterase family.</text>
</comment>
<accession>A0A9D7XUQ3</accession>
<evidence type="ECO:0000313" key="9">
    <source>
        <dbReference type="Proteomes" id="UP000808337"/>
    </source>
</evidence>
<comment type="subcellular location">
    <subcellularLocation>
        <location evidence="1">Membrane</location>
        <topology evidence="1">Multi-pass membrane protein</topology>
    </subcellularLocation>
</comment>
<feature type="chain" id="PRO_5039065235" evidence="6">
    <location>
        <begin position="24"/>
        <end position="308"/>
    </location>
</feature>
<evidence type="ECO:0000256" key="3">
    <source>
        <dbReference type="ARBA" id="ARBA00022692"/>
    </source>
</evidence>
<evidence type="ECO:0000256" key="6">
    <source>
        <dbReference type="SAM" id="SignalP"/>
    </source>
</evidence>
<keyword evidence="5" id="KW-0472">Membrane</keyword>
<evidence type="ECO:0000256" key="5">
    <source>
        <dbReference type="ARBA" id="ARBA00023136"/>
    </source>
</evidence>
<dbReference type="GO" id="GO:0046839">
    <property type="term" value="P:phospholipid dephosphorylation"/>
    <property type="evidence" value="ECO:0007669"/>
    <property type="project" value="TreeGrafter"/>
</dbReference>
<feature type="domain" description="Phosphatidic acid phosphatase type 2/haloperoxidase" evidence="7">
    <location>
        <begin position="137"/>
        <end position="269"/>
    </location>
</feature>
<evidence type="ECO:0000256" key="4">
    <source>
        <dbReference type="ARBA" id="ARBA00022989"/>
    </source>
</evidence>
<dbReference type="Gene3D" id="1.20.144.10">
    <property type="entry name" value="Phosphatidic acid phosphatase type 2/haloperoxidase"/>
    <property type="match status" value="1"/>
</dbReference>
<gene>
    <name evidence="8" type="ORF">IPP15_22810</name>
</gene>